<keyword evidence="2" id="KW-1185">Reference proteome</keyword>
<sequence length="111" mass="12372">MDVWRAVLHQPLESVLALSEPPVNSGGYTPEPSIQTKHLAAFAEMQRRHYRRALFGLSVEARILLDSTVPGLHRPWRFWLDLPELPVTRKVLLAPAPQAAGPSRAGRHGIP</sequence>
<accession>A0ABN9ZN55</accession>
<dbReference type="EMBL" id="OY882873">
    <property type="protein sequence ID" value="CAK6438131.1"/>
    <property type="molecule type" value="Genomic_DNA"/>
</dbReference>
<name>A0ABN9ZN55_PIPNA</name>
<evidence type="ECO:0000313" key="2">
    <source>
        <dbReference type="Proteomes" id="UP001314169"/>
    </source>
</evidence>
<evidence type="ECO:0000313" key="1">
    <source>
        <dbReference type="EMBL" id="CAK6438131.1"/>
    </source>
</evidence>
<proteinExistence type="predicted"/>
<gene>
    <name evidence="1" type="ORF">MPIPNATIZW_LOCUS6437</name>
</gene>
<protein>
    <submittedName>
        <fullName evidence="1">Uncharacterized protein</fullName>
    </submittedName>
</protein>
<reference evidence="1" key="1">
    <citation type="submission" date="2023-12" db="EMBL/GenBank/DDBJ databases">
        <authorList>
            <person name="Brown T."/>
        </authorList>
    </citation>
    <scope>NUCLEOTIDE SEQUENCE</scope>
</reference>
<dbReference type="Proteomes" id="UP001314169">
    <property type="component" value="Chromosome 16"/>
</dbReference>
<organism evidence="1 2">
    <name type="scientific">Pipistrellus nathusii</name>
    <name type="common">Nathusius' pipistrelle</name>
    <dbReference type="NCBI Taxonomy" id="59473"/>
    <lineage>
        <taxon>Eukaryota</taxon>
        <taxon>Metazoa</taxon>
        <taxon>Chordata</taxon>
        <taxon>Craniata</taxon>
        <taxon>Vertebrata</taxon>
        <taxon>Euteleostomi</taxon>
        <taxon>Mammalia</taxon>
        <taxon>Eutheria</taxon>
        <taxon>Laurasiatheria</taxon>
        <taxon>Chiroptera</taxon>
        <taxon>Yangochiroptera</taxon>
        <taxon>Vespertilionidae</taxon>
        <taxon>Pipistrellus</taxon>
    </lineage>
</organism>